<dbReference type="PANTHER" id="PTHR35457:SF1">
    <property type="entry name" value="HEME A SYNTHASE"/>
    <property type="match status" value="1"/>
</dbReference>
<reference evidence="13 14" key="1">
    <citation type="submission" date="2016-11" db="EMBL/GenBank/DDBJ databases">
        <title>Paenibacillus species isolates.</title>
        <authorList>
            <person name="Beno S.M."/>
        </authorList>
    </citation>
    <scope>NUCLEOTIDE SEQUENCE [LARGE SCALE GENOMIC DNA]</scope>
    <source>
        <strain evidence="13 14">FSL R5-0378</strain>
    </source>
</reference>
<dbReference type="Proteomes" id="UP000187172">
    <property type="component" value="Unassembled WGS sequence"/>
</dbReference>
<evidence type="ECO:0000256" key="11">
    <source>
        <dbReference type="ARBA" id="ARBA00023444"/>
    </source>
</evidence>
<evidence type="ECO:0000256" key="3">
    <source>
        <dbReference type="ARBA" id="ARBA00022692"/>
    </source>
</evidence>
<dbReference type="EMBL" id="MRTP01000009">
    <property type="protein sequence ID" value="OMF51691.1"/>
    <property type="molecule type" value="Genomic_DNA"/>
</dbReference>
<evidence type="ECO:0000256" key="2">
    <source>
        <dbReference type="ARBA" id="ARBA00022475"/>
    </source>
</evidence>
<dbReference type="InterPro" id="IPR050450">
    <property type="entry name" value="COX15/CtaA_HemeA_synthase"/>
</dbReference>
<dbReference type="STRING" id="297318.BK138_25925"/>
<feature type="transmembrane region" description="Helical" evidence="12">
    <location>
        <begin position="162"/>
        <end position="183"/>
    </location>
</feature>
<comment type="pathway">
    <text evidence="11">Porphyrin-containing compound metabolism.</text>
</comment>
<feature type="transmembrane region" description="Helical" evidence="12">
    <location>
        <begin position="277"/>
        <end position="300"/>
    </location>
</feature>
<feature type="transmembrane region" description="Helical" evidence="12">
    <location>
        <begin position="119"/>
        <end position="141"/>
    </location>
</feature>
<evidence type="ECO:0000256" key="10">
    <source>
        <dbReference type="ARBA" id="ARBA00023157"/>
    </source>
</evidence>
<keyword evidence="3 12" id="KW-0812">Transmembrane</keyword>
<feature type="transmembrane region" description="Helical" evidence="12">
    <location>
        <begin position="216"/>
        <end position="237"/>
    </location>
</feature>
<name>A0A1R1EIP8_9BACL</name>
<comment type="caution">
    <text evidence="13">The sequence shown here is derived from an EMBL/GenBank/DDBJ whole genome shotgun (WGS) entry which is preliminary data.</text>
</comment>
<dbReference type="Pfam" id="PF02628">
    <property type="entry name" value="COX15-CtaA"/>
    <property type="match status" value="1"/>
</dbReference>
<gene>
    <name evidence="13" type="ORF">BK138_25925</name>
</gene>
<evidence type="ECO:0000256" key="8">
    <source>
        <dbReference type="ARBA" id="ARBA00023133"/>
    </source>
</evidence>
<keyword evidence="2" id="KW-1003">Cell membrane</keyword>
<keyword evidence="9 12" id="KW-0472">Membrane</keyword>
<evidence type="ECO:0000256" key="6">
    <source>
        <dbReference type="ARBA" id="ARBA00023002"/>
    </source>
</evidence>
<feature type="transmembrane region" description="Helical" evidence="12">
    <location>
        <begin position="9"/>
        <end position="27"/>
    </location>
</feature>
<feature type="transmembrane region" description="Helical" evidence="12">
    <location>
        <begin position="94"/>
        <end position="113"/>
    </location>
</feature>
<evidence type="ECO:0000256" key="1">
    <source>
        <dbReference type="ARBA" id="ARBA00004141"/>
    </source>
</evidence>
<evidence type="ECO:0000256" key="12">
    <source>
        <dbReference type="SAM" id="Phobius"/>
    </source>
</evidence>
<feature type="transmembrane region" description="Helical" evidence="12">
    <location>
        <begin position="249"/>
        <end position="271"/>
    </location>
</feature>
<keyword evidence="4" id="KW-0479">Metal-binding</keyword>
<evidence type="ECO:0000313" key="14">
    <source>
        <dbReference type="Proteomes" id="UP000187172"/>
    </source>
</evidence>
<evidence type="ECO:0000313" key="13">
    <source>
        <dbReference type="EMBL" id="OMF51691.1"/>
    </source>
</evidence>
<evidence type="ECO:0000256" key="5">
    <source>
        <dbReference type="ARBA" id="ARBA00022989"/>
    </source>
</evidence>
<dbReference type="GO" id="GO:0016020">
    <property type="term" value="C:membrane"/>
    <property type="evidence" value="ECO:0007669"/>
    <property type="project" value="UniProtKB-SubCell"/>
</dbReference>
<keyword evidence="10" id="KW-1015">Disulfide bond</keyword>
<keyword evidence="8" id="KW-0350">Heme biosynthesis</keyword>
<keyword evidence="7" id="KW-0408">Iron</keyword>
<evidence type="ECO:0000256" key="4">
    <source>
        <dbReference type="ARBA" id="ARBA00022723"/>
    </source>
</evidence>
<dbReference type="RefSeq" id="WP_076173704.1">
    <property type="nucleotide sequence ID" value="NZ_MRTP01000009.1"/>
</dbReference>
<feature type="transmembrane region" description="Helical" evidence="12">
    <location>
        <begin position="63"/>
        <end position="82"/>
    </location>
</feature>
<dbReference type="InterPro" id="IPR003780">
    <property type="entry name" value="COX15/CtaA_fam"/>
</dbReference>
<dbReference type="PANTHER" id="PTHR35457">
    <property type="entry name" value="HEME A SYNTHASE"/>
    <property type="match status" value="1"/>
</dbReference>
<sequence length="331" mass="35551">MNTRQLKWLSYLTFVVMFFATFGGTVVTKTDSGLGCGHEWPLCHGEFVPAHTIASLIEYSHRLVSGLAGLTAVAVVVAFHLFAKKRSDLRTYSVLTLIFVLVQAVMGAMAVVYDQSSAVLAFHFGFSLIAFASSLMLALGARRMDKLGEASYPSGGTSRVSATFRGYTWAVTIYSYIVVYIGAYVSHTNSAGGCLGWPLCNGKFIPELSGGVTIAFIHRIAALLLLIAIAVLAVCGYRLNRGNRELQGLGIAAVTLCLMQVFSGAAIVSTLNKPEVYIFSALLHNLLISSLFGVLCYLSVRVWQTGRATLQQPKSASAARGIGFEPQGGKR</sequence>
<proteinExistence type="predicted"/>
<evidence type="ECO:0000256" key="7">
    <source>
        <dbReference type="ARBA" id="ARBA00023004"/>
    </source>
</evidence>
<organism evidence="13 14">
    <name type="scientific">Paenibacillus rhizosphaerae</name>
    <dbReference type="NCBI Taxonomy" id="297318"/>
    <lineage>
        <taxon>Bacteria</taxon>
        <taxon>Bacillati</taxon>
        <taxon>Bacillota</taxon>
        <taxon>Bacilli</taxon>
        <taxon>Bacillales</taxon>
        <taxon>Paenibacillaceae</taxon>
        <taxon>Paenibacillus</taxon>
    </lineage>
</organism>
<comment type="subcellular location">
    <subcellularLocation>
        <location evidence="1">Membrane</location>
        <topology evidence="1">Multi-pass membrane protein</topology>
    </subcellularLocation>
</comment>
<dbReference type="AlphaFoldDB" id="A0A1R1EIP8"/>
<evidence type="ECO:0000256" key="9">
    <source>
        <dbReference type="ARBA" id="ARBA00023136"/>
    </source>
</evidence>
<dbReference type="GO" id="GO:0016491">
    <property type="term" value="F:oxidoreductase activity"/>
    <property type="evidence" value="ECO:0007669"/>
    <property type="project" value="UniProtKB-KW"/>
</dbReference>
<dbReference type="GO" id="GO:0046872">
    <property type="term" value="F:metal ion binding"/>
    <property type="evidence" value="ECO:0007669"/>
    <property type="project" value="UniProtKB-KW"/>
</dbReference>
<keyword evidence="6" id="KW-0560">Oxidoreductase</keyword>
<protein>
    <submittedName>
        <fullName evidence="13">Heme A synthase</fullName>
    </submittedName>
</protein>
<accession>A0A1R1EIP8</accession>
<keyword evidence="5 12" id="KW-1133">Transmembrane helix</keyword>
<keyword evidence="14" id="KW-1185">Reference proteome</keyword>
<dbReference type="GO" id="GO:0006784">
    <property type="term" value="P:heme A biosynthetic process"/>
    <property type="evidence" value="ECO:0007669"/>
    <property type="project" value="InterPro"/>
</dbReference>